<dbReference type="AlphaFoldDB" id="W1PMB7"/>
<dbReference type="Proteomes" id="UP000017836">
    <property type="component" value="Unassembled WGS sequence"/>
</dbReference>
<protein>
    <submittedName>
        <fullName evidence="1">Uncharacterized protein</fullName>
    </submittedName>
</protein>
<keyword evidence="2" id="KW-1185">Reference proteome</keyword>
<dbReference type="EMBL" id="KI393208">
    <property type="protein sequence ID" value="ERN08841.1"/>
    <property type="molecule type" value="Genomic_DNA"/>
</dbReference>
<feature type="non-terminal residue" evidence="1">
    <location>
        <position position="1"/>
    </location>
</feature>
<name>W1PMB7_AMBTC</name>
<accession>W1PMB7</accession>
<dbReference type="HOGENOM" id="CLU_2519131_0_0_1"/>
<evidence type="ECO:0000313" key="1">
    <source>
        <dbReference type="EMBL" id="ERN08841.1"/>
    </source>
</evidence>
<reference evidence="2" key="1">
    <citation type="journal article" date="2013" name="Science">
        <title>The Amborella genome and the evolution of flowering plants.</title>
        <authorList>
            <consortium name="Amborella Genome Project"/>
        </authorList>
    </citation>
    <scope>NUCLEOTIDE SEQUENCE [LARGE SCALE GENOMIC DNA]</scope>
</reference>
<organism evidence="1 2">
    <name type="scientific">Amborella trichopoda</name>
    <dbReference type="NCBI Taxonomy" id="13333"/>
    <lineage>
        <taxon>Eukaryota</taxon>
        <taxon>Viridiplantae</taxon>
        <taxon>Streptophyta</taxon>
        <taxon>Embryophyta</taxon>
        <taxon>Tracheophyta</taxon>
        <taxon>Spermatophyta</taxon>
        <taxon>Magnoliopsida</taxon>
        <taxon>Amborellales</taxon>
        <taxon>Amborellaceae</taxon>
        <taxon>Amborella</taxon>
    </lineage>
</organism>
<evidence type="ECO:0000313" key="2">
    <source>
        <dbReference type="Proteomes" id="UP000017836"/>
    </source>
</evidence>
<proteinExistence type="predicted"/>
<gene>
    <name evidence="1" type="ORF">AMTR_s00015p00086390</name>
</gene>
<dbReference type="Gramene" id="ERN08841">
    <property type="protein sequence ID" value="ERN08841"/>
    <property type="gene ID" value="AMTR_s00015p00086390"/>
</dbReference>
<sequence length="85" mass="9341">SWMGTPWLANNSFQACGHIVLSRANSIVCYGTQIVPTVNGIVWYGTQIVPTVKEVDIFIGPRLVRVVIEEKSGELIPWGVARMLG</sequence>